<evidence type="ECO:0000313" key="2">
    <source>
        <dbReference type="EMBL" id="KAK1662001.1"/>
    </source>
</evidence>
<protein>
    <submittedName>
        <fullName evidence="2">Uncharacterized protein</fullName>
    </submittedName>
</protein>
<sequence length="337" mass="37269">MGLAAVASLEGFPYRGSRYWGFATEALSRRKGRNPSKEIFSESDEINAQHPIFPRSFQNTRGARRGPRGPPDDRPARPVAAPPCNGVVASLTFDAASSPKPPRPKTSDGKATVRNLPEPPPSRSQDRGQSLFGTPRDGSAPESFSIDTTAIFINAAVSHEERVVLHRARGCTDKTLLDTSCSGSFTRNKEEFKRDLLNRIQENTEGWEIDKDRESGICLGSEPSCLTCETSEGVLRDVDNLYMEEVRMHPQGVDAASEESCRSRMKESAKLRATSSHFTTPPTNSKLNSMTFRIRTMSMKTGLNNSEMIRNLTYRIDELQELIEKLVGNSSPSSPEE</sequence>
<organism evidence="2 3">
    <name type="scientific">Lolium multiflorum</name>
    <name type="common">Italian ryegrass</name>
    <name type="synonym">Lolium perenne subsp. multiflorum</name>
    <dbReference type="NCBI Taxonomy" id="4521"/>
    <lineage>
        <taxon>Eukaryota</taxon>
        <taxon>Viridiplantae</taxon>
        <taxon>Streptophyta</taxon>
        <taxon>Embryophyta</taxon>
        <taxon>Tracheophyta</taxon>
        <taxon>Spermatophyta</taxon>
        <taxon>Magnoliopsida</taxon>
        <taxon>Liliopsida</taxon>
        <taxon>Poales</taxon>
        <taxon>Poaceae</taxon>
        <taxon>BOP clade</taxon>
        <taxon>Pooideae</taxon>
        <taxon>Poodae</taxon>
        <taxon>Poeae</taxon>
        <taxon>Poeae Chloroplast Group 2 (Poeae type)</taxon>
        <taxon>Loliodinae</taxon>
        <taxon>Loliinae</taxon>
        <taxon>Lolium</taxon>
    </lineage>
</organism>
<feature type="region of interest" description="Disordered" evidence="1">
    <location>
        <begin position="29"/>
        <end position="143"/>
    </location>
</feature>
<proteinExistence type="predicted"/>
<comment type="caution">
    <text evidence="2">The sequence shown here is derived from an EMBL/GenBank/DDBJ whole genome shotgun (WGS) entry which is preliminary data.</text>
</comment>
<gene>
    <name evidence="2" type="ORF">QYE76_050160</name>
</gene>
<reference evidence="2" key="1">
    <citation type="submission" date="2023-07" db="EMBL/GenBank/DDBJ databases">
        <title>A chromosome-level genome assembly of Lolium multiflorum.</title>
        <authorList>
            <person name="Chen Y."/>
            <person name="Copetti D."/>
            <person name="Kolliker R."/>
            <person name="Studer B."/>
        </authorList>
    </citation>
    <scope>NUCLEOTIDE SEQUENCE</scope>
    <source>
        <strain evidence="2">02402/16</strain>
        <tissue evidence="2">Leaf</tissue>
    </source>
</reference>
<dbReference type="Proteomes" id="UP001231189">
    <property type="component" value="Unassembled WGS sequence"/>
</dbReference>
<dbReference type="AlphaFoldDB" id="A0AAD8SR66"/>
<evidence type="ECO:0000313" key="3">
    <source>
        <dbReference type="Proteomes" id="UP001231189"/>
    </source>
</evidence>
<name>A0AAD8SR66_LOLMU</name>
<evidence type="ECO:0000256" key="1">
    <source>
        <dbReference type="SAM" id="MobiDB-lite"/>
    </source>
</evidence>
<keyword evidence="3" id="KW-1185">Reference proteome</keyword>
<accession>A0AAD8SR66</accession>
<dbReference type="EMBL" id="JAUUTY010000003">
    <property type="protein sequence ID" value="KAK1662001.1"/>
    <property type="molecule type" value="Genomic_DNA"/>
</dbReference>